<dbReference type="InterPro" id="IPR003616">
    <property type="entry name" value="Post-SET_dom"/>
</dbReference>
<keyword evidence="6" id="KW-0949">S-adenosyl-L-methionine</keyword>
<keyword evidence="5" id="KW-0808">Transferase</keyword>
<evidence type="ECO:0000256" key="2">
    <source>
        <dbReference type="ARBA" id="ARBA00004286"/>
    </source>
</evidence>
<evidence type="ECO:0000313" key="12">
    <source>
        <dbReference type="Proteomes" id="UP000005237"/>
    </source>
</evidence>
<dbReference type="PROSITE" id="PS50280">
    <property type="entry name" value="SET"/>
    <property type="match status" value="1"/>
</dbReference>
<dbReference type="PANTHER" id="PTHR22884">
    <property type="entry name" value="SET DOMAIN PROTEINS"/>
    <property type="match status" value="1"/>
</dbReference>
<dbReference type="AlphaFoldDB" id="A0A8R1E4B2"/>
<reference evidence="12" key="1">
    <citation type="submission" date="2010-08" db="EMBL/GenBank/DDBJ databases">
        <authorList>
            <consortium name="Caenorhabditis japonica Sequencing Consortium"/>
            <person name="Wilson R.K."/>
        </authorList>
    </citation>
    <scope>NUCLEOTIDE SEQUENCE [LARGE SCALE GENOMIC DNA]</scope>
    <source>
        <strain evidence="12">DF5081</strain>
    </source>
</reference>
<dbReference type="SUPFAM" id="SSF82199">
    <property type="entry name" value="SET domain"/>
    <property type="match status" value="1"/>
</dbReference>
<dbReference type="GO" id="GO:0005634">
    <property type="term" value="C:nucleus"/>
    <property type="evidence" value="ECO:0007669"/>
    <property type="project" value="UniProtKB-SubCell"/>
</dbReference>
<evidence type="ECO:0008006" key="13">
    <source>
        <dbReference type="Google" id="ProtNLM"/>
    </source>
</evidence>
<dbReference type="GO" id="GO:0005694">
    <property type="term" value="C:chromosome"/>
    <property type="evidence" value="ECO:0007669"/>
    <property type="project" value="UniProtKB-SubCell"/>
</dbReference>
<dbReference type="Pfam" id="PF00856">
    <property type="entry name" value="SET"/>
    <property type="match status" value="1"/>
</dbReference>
<dbReference type="InterPro" id="IPR046341">
    <property type="entry name" value="SET_dom_sf"/>
</dbReference>
<feature type="domain" description="Post-SET" evidence="10">
    <location>
        <begin position="319"/>
        <end position="335"/>
    </location>
</feature>
<evidence type="ECO:0000256" key="6">
    <source>
        <dbReference type="ARBA" id="ARBA00022691"/>
    </source>
</evidence>
<dbReference type="InterPro" id="IPR050777">
    <property type="entry name" value="SET2_Histone-Lys_MeTrsfase"/>
</dbReference>
<keyword evidence="12" id="KW-1185">Reference proteome</keyword>
<dbReference type="PROSITE" id="PS50868">
    <property type="entry name" value="POST_SET"/>
    <property type="match status" value="1"/>
</dbReference>
<evidence type="ECO:0000256" key="8">
    <source>
        <dbReference type="SAM" id="MobiDB-lite"/>
    </source>
</evidence>
<feature type="region of interest" description="Disordered" evidence="8">
    <location>
        <begin position="355"/>
        <end position="377"/>
    </location>
</feature>
<sequence length="482" mass="55616">MYIQPFSFYLGITRNWFSYPNYDRARSRIYDVVGYTVVEWILELREEGKKLKKQQQFTVCAISDLAPVVEPYLRLAPANTKDLWQKTADATDIYARLPTLYREVDKKLQTSRYAEKTLKKYTPCYETALCKCIGENRCTTEDCCFVASGFECPADCEENGQICNNRKISKKFVNPNITQRKAGRKGYGVFACGKIKKGEFLAEYVGEIINREERIRRRYIADNSADFQASHYIMEMAEGYAVDAARVGNISRYINHSCEPNARAQVFKSLITKTERKDNKKDYIDYEYRLGIVATKDIGVDEEVTFNYQMGDRNKSITDIPKCYCGTPSCTGYLTTRPTEGEDGENEKSYVAEYGREKRSSRKDFKPRSKKIEKQKTLKRKSAVTFNLNDEESPVKRRCSAPAPSRSVGRPKKNIEKVNGEKKERRHTILEGIEAYDTKIEIKEEEEEEEEMTLLTSSEPSDISIRRSSRGHVPKNKFQIDN</sequence>
<dbReference type="GO" id="GO:0032259">
    <property type="term" value="P:methylation"/>
    <property type="evidence" value="ECO:0007669"/>
    <property type="project" value="UniProtKB-KW"/>
</dbReference>
<protein>
    <recommendedName>
        <fullName evidence="13">Histone-lysine N-methyltransferase</fullName>
    </recommendedName>
</protein>
<feature type="compositionally biased region" description="Basic and acidic residues" evidence="8">
    <location>
        <begin position="355"/>
        <end position="376"/>
    </location>
</feature>
<evidence type="ECO:0000256" key="4">
    <source>
        <dbReference type="ARBA" id="ARBA00022603"/>
    </source>
</evidence>
<evidence type="ECO:0000256" key="7">
    <source>
        <dbReference type="ARBA" id="ARBA00023242"/>
    </source>
</evidence>
<evidence type="ECO:0000259" key="10">
    <source>
        <dbReference type="PROSITE" id="PS50868"/>
    </source>
</evidence>
<name>A0A8R1E4B2_CAEJA</name>
<keyword evidence="3" id="KW-0158">Chromosome</keyword>
<dbReference type="Proteomes" id="UP000005237">
    <property type="component" value="Unassembled WGS sequence"/>
</dbReference>
<evidence type="ECO:0000256" key="3">
    <source>
        <dbReference type="ARBA" id="ARBA00022454"/>
    </source>
</evidence>
<evidence type="ECO:0000256" key="5">
    <source>
        <dbReference type="ARBA" id="ARBA00022679"/>
    </source>
</evidence>
<organism evidence="11 12">
    <name type="scientific">Caenorhabditis japonica</name>
    <dbReference type="NCBI Taxonomy" id="281687"/>
    <lineage>
        <taxon>Eukaryota</taxon>
        <taxon>Metazoa</taxon>
        <taxon>Ecdysozoa</taxon>
        <taxon>Nematoda</taxon>
        <taxon>Chromadorea</taxon>
        <taxon>Rhabditida</taxon>
        <taxon>Rhabditina</taxon>
        <taxon>Rhabditomorpha</taxon>
        <taxon>Rhabditoidea</taxon>
        <taxon>Rhabditidae</taxon>
        <taxon>Peloderinae</taxon>
        <taxon>Caenorhabditis</taxon>
    </lineage>
</organism>
<dbReference type="InterPro" id="IPR001214">
    <property type="entry name" value="SET_dom"/>
</dbReference>
<accession>A0A8R1E4B2</accession>
<dbReference type="SMART" id="SM00317">
    <property type="entry name" value="SET"/>
    <property type="match status" value="1"/>
</dbReference>
<proteinExistence type="predicted"/>
<evidence type="ECO:0000259" key="9">
    <source>
        <dbReference type="PROSITE" id="PS50280"/>
    </source>
</evidence>
<keyword evidence="7" id="KW-0539">Nucleus</keyword>
<evidence type="ECO:0000256" key="1">
    <source>
        <dbReference type="ARBA" id="ARBA00004123"/>
    </source>
</evidence>
<feature type="domain" description="SET" evidence="9">
    <location>
        <begin position="175"/>
        <end position="309"/>
    </location>
</feature>
<comment type="subcellular location">
    <subcellularLocation>
        <location evidence="2">Chromosome</location>
    </subcellularLocation>
    <subcellularLocation>
        <location evidence="1">Nucleus</location>
    </subcellularLocation>
</comment>
<reference evidence="11" key="2">
    <citation type="submission" date="2022-06" db="UniProtKB">
        <authorList>
            <consortium name="EnsemblMetazoa"/>
        </authorList>
    </citation>
    <scope>IDENTIFICATION</scope>
    <source>
        <strain evidence="11">DF5081</strain>
    </source>
</reference>
<evidence type="ECO:0000313" key="11">
    <source>
        <dbReference type="EnsemblMetazoa" id="CJA22116.1"/>
    </source>
</evidence>
<keyword evidence="4" id="KW-0489">Methyltransferase</keyword>
<dbReference type="EnsemblMetazoa" id="CJA22116.1">
    <property type="protein sequence ID" value="CJA22116.1"/>
    <property type="gene ID" value="WBGene00177688"/>
</dbReference>
<feature type="region of interest" description="Disordered" evidence="8">
    <location>
        <begin position="445"/>
        <end position="482"/>
    </location>
</feature>
<dbReference type="GO" id="GO:0008168">
    <property type="term" value="F:methyltransferase activity"/>
    <property type="evidence" value="ECO:0007669"/>
    <property type="project" value="UniProtKB-KW"/>
</dbReference>
<dbReference type="Gene3D" id="2.170.270.10">
    <property type="entry name" value="SET domain"/>
    <property type="match status" value="1"/>
</dbReference>